<dbReference type="VEuPathDB" id="FungiDB:MYCFIDRAFT_177622"/>
<dbReference type="Proteomes" id="UP000016932">
    <property type="component" value="Unassembled WGS sequence"/>
</dbReference>
<dbReference type="EMBL" id="KB446561">
    <property type="protein sequence ID" value="EME80687.1"/>
    <property type="molecule type" value="Genomic_DNA"/>
</dbReference>
<gene>
    <name evidence="1" type="ORF">MYCFIDRAFT_177622</name>
</gene>
<name>M3AT82_PSEFD</name>
<organism evidence="1 2">
    <name type="scientific">Pseudocercospora fijiensis (strain CIRAD86)</name>
    <name type="common">Black leaf streak disease fungus</name>
    <name type="synonym">Mycosphaerella fijiensis</name>
    <dbReference type="NCBI Taxonomy" id="383855"/>
    <lineage>
        <taxon>Eukaryota</taxon>
        <taxon>Fungi</taxon>
        <taxon>Dikarya</taxon>
        <taxon>Ascomycota</taxon>
        <taxon>Pezizomycotina</taxon>
        <taxon>Dothideomycetes</taxon>
        <taxon>Dothideomycetidae</taxon>
        <taxon>Mycosphaerellales</taxon>
        <taxon>Mycosphaerellaceae</taxon>
        <taxon>Pseudocercospora</taxon>
    </lineage>
</organism>
<dbReference type="GeneID" id="19333819"/>
<dbReference type="HOGENOM" id="CLU_2741130_0_0_1"/>
<evidence type="ECO:0000313" key="1">
    <source>
        <dbReference type="EMBL" id="EME80687.1"/>
    </source>
</evidence>
<evidence type="ECO:0000313" key="2">
    <source>
        <dbReference type="Proteomes" id="UP000016932"/>
    </source>
</evidence>
<reference evidence="1 2" key="1">
    <citation type="journal article" date="2012" name="PLoS Pathog.">
        <title>Diverse lifestyles and strategies of plant pathogenesis encoded in the genomes of eighteen Dothideomycetes fungi.</title>
        <authorList>
            <person name="Ohm R.A."/>
            <person name="Feau N."/>
            <person name="Henrissat B."/>
            <person name="Schoch C.L."/>
            <person name="Horwitz B.A."/>
            <person name="Barry K.W."/>
            <person name="Condon B.J."/>
            <person name="Copeland A.C."/>
            <person name="Dhillon B."/>
            <person name="Glaser F."/>
            <person name="Hesse C.N."/>
            <person name="Kosti I."/>
            <person name="LaButti K."/>
            <person name="Lindquist E.A."/>
            <person name="Lucas S."/>
            <person name="Salamov A.A."/>
            <person name="Bradshaw R.E."/>
            <person name="Ciuffetti L."/>
            <person name="Hamelin R.C."/>
            <person name="Kema G.H.J."/>
            <person name="Lawrence C."/>
            <person name="Scott J.A."/>
            <person name="Spatafora J.W."/>
            <person name="Turgeon B.G."/>
            <person name="de Wit P.J.G.M."/>
            <person name="Zhong S."/>
            <person name="Goodwin S.B."/>
            <person name="Grigoriev I.V."/>
        </authorList>
    </citation>
    <scope>NUCLEOTIDE SEQUENCE [LARGE SCALE GENOMIC DNA]</scope>
    <source>
        <strain evidence="1 2">CIRAD86</strain>
    </source>
</reference>
<dbReference type="RefSeq" id="XP_007929571.1">
    <property type="nucleotide sequence ID" value="XM_007931380.1"/>
</dbReference>
<protein>
    <submittedName>
        <fullName evidence="1">Uncharacterized protein</fullName>
    </submittedName>
</protein>
<dbReference type="AlphaFoldDB" id="M3AT82"/>
<accession>M3AT82</accession>
<proteinExistence type="predicted"/>
<dbReference type="KEGG" id="pfj:MYCFIDRAFT_177622"/>
<keyword evidence="2" id="KW-1185">Reference proteome</keyword>
<sequence length="71" mass="8142">MRILLSCFQIDLQLLRSRSMAVHQVFSYVSNLIFASCPSGYSAWSFAKMTLILGEMEQRIRLEALRLTVVT</sequence>